<dbReference type="CDD" id="cd07385">
    <property type="entry name" value="MPP_YkuE_C"/>
    <property type="match status" value="1"/>
</dbReference>
<dbReference type="Proteomes" id="UP000626244">
    <property type="component" value="Unassembled WGS sequence"/>
</dbReference>
<keyword evidence="2" id="KW-0378">Hydrolase</keyword>
<accession>A0A8J3EYP4</accession>
<keyword evidence="3" id="KW-0472">Membrane</keyword>
<comment type="caution">
    <text evidence="5">The sequence shown here is derived from an EMBL/GenBank/DDBJ whole genome shotgun (WGS) entry which is preliminary data.</text>
</comment>
<dbReference type="RefSeq" id="WP_087998221.1">
    <property type="nucleotide sequence ID" value="NZ_BMHB01000001.1"/>
</dbReference>
<dbReference type="GO" id="GO:0009245">
    <property type="term" value="P:lipid A biosynthetic process"/>
    <property type="evidence" value="ECO:0007669"/>
    <property type="project" value="TreeGrafter"/>
</dbReference>
<gene>
    <name evidence="5" type="ORF">GCM10007380_18380</name>
</gene>
<keyword evidence="3" id="KW-1133">Transmembrane helix</keyword>
<dbReference type="InterPro" id="IPR004843">
    <property type="entry name" value="Calcineurin-like_PHP"/>
</dbReference>
<dbReference type="EMBL" id="BMHB01000001">
    <property type="protein sequence ID" value="GGI13531.1"/>
    <property type="molecule type" value="Genomic_DNA"/>
</dbReference>
<feature type="transmembrane region" description="Helical" evidence="3">
    <location>
        <begin position="9"/>
        <end position="27"/>
    </location>
</feature>
<evidence type="ECO:0000256" key="1">
    <source>
        <dbReference type="ARBA" id="ARBA00022723"/>
    </source>
</evidence>
<reference evidence="6" key="1">
    <citation type="journal article" date="2019" name="Int. J. Syst. Evol. Microbiol.">
        <title>The Global Catalogue of Microorganisms (GCM) 10K type strain sequencing project: providing services to taxonomists for standard genome sequencing and annotation.</title>
        <authorList>
            <consortium name="The Broad Institute Genomics Platform"/>
            <consortium name="The Broad Institute Genome Sequencing Center for Infectious Disease"/>
            <person name="Wu L."/>
            <person name="Ma J."/>
        </authorList>
    </citation>
    <scope>NUCLEOTIDE SEQUENCE [LARGE SCALE GENOMIC DNA]</scope>
    <source>
        <strain evidence="6">CGMCC 1.14993</strain>
    </source>
</reference>
<evidence type="ECO:0000313" key="6">
    <source>
        <dbReference type="Proteomes" id="UP000626244"/>
    </source>
</evidence>
<dbReference type="PANTHER" id="PTHR31302">
    <property type="entry name" value="TRANSMEMBRANE PROTEIN WITH METALLOPHOSPHOESTERASE DOMAIN-RELATED"/>
    <property type="match status" value="1"/>
</dbReference>
<evidence type="ECO:0000313" key="5">
    <source>
        <dbReference type="EMBL" id="GGI13531.1"/>
    </source>
</evidence>
<evidence type="ECO:0000259" key="4">
    <source>
        <dbReference type="Pfam" id="PF00149"/>
    </source>
</evidence>
<name>A0A8J3EYP4_9BACI</name>
<dbReference type="PANTHER" id="PTHR31302:SF31">
    <property type="entry name" value="PHOSPHODIESTERASE YAEI"/>
    <property type="match status" value="1"/>
</dbReference>
<organism evidence="5 6">
    <name type="scientific">Gottfriedia solisilvae</name>
    <dbReference type="NCBI Taxonomy" id="1516104"/>
    <lineage>
        <taxon>Bacteria</taxon>
        <taxon>Bacillati</taxon>
        <taxon>Bacillota</taxon>
        <taxon>Bacilli</taxon>
        <taxon>Bacillales</taxon>
        <taxon>Bacillaceae</taxon>
        <taxon>Gottfriedia</taxon>
    </lineage>
</organism>
<dbReference type="GO" id="GO:0016020">
    <property type="term" value="C:membrane"/>
    <property type="evidence" value="ECO:0007669"/>
    <property type="project" value="GOC"/>
</dbReference>
<dbReference type="SUPFAM" id="SSF56300">
    <property type="entry name" value="Metallo-dependent phosphatases"/>
    <property type="match status" value="1"/>
</dbReference>
<dbReference type="AlphaFoldDB" id="A0A8J3EYP4"/>
<keyword evidence="6" id="KW-1185">Reference proteome</keyword>
<dbReference type="Gene3D" id="3.60.21.10">
    <property type="match status" value="1"/>
</dbReference>
<sequence length="286" mass="32510">MKKFTRKNIILLLIGILVTVLFCYYQNNAIEVNETTIQSREVPKQFDNFKMIQLSDLHGKEFGKEQNNLIRKIKNEKPDIIVFTGDLIDAKHYVKKYSLMLMGKIVKIAPVYFVTGNHEYWSGKYEGLESKLENLGVKVLKNEGVVLERSGGKIQLLGIDDPANISENEYLTEQERADFNIKKSLLSTNHDIEFKVLLSHRPELISLYSSYDFDLVLTGHAHGGQIRIPFIGGVIAPNQGVLPKYTSGQYKMKNTTMIVNRGLGNSIIPQRILNRPEIVVLTLKSK</sequence>
<dbReference type="GO" id="GO:0008758">
    <property type="term" value="F:UDP-2,3-diacylglucosamine hydrolase activity"/>
    <property type="evidence" value="ECO:0007669"/>
    <property type="project" value="TreeGrafter"/>
</dbReference>
<dbReference type="InterPro" id="IPR051158">
    <property type="entry name" value="Metallophosphoesterase_sf"/>
</dbReference>
<dbReference type="GO" id="GO:0046872">
    <property type="term" value="F:metal ion binding"/>
    <property type="evidence" value="ECO:0007669"/>
    <property type="project" value="UniProtKB-KW"/>
</dbReference>
<keyword evidence="1" id="KW-0479">Metal-binding</keyword>
<evidence type="ECO:0000256" key="2">
    <source>
        <dbReference type="ARBA" id="ARBA00022801"/>
    </source>
</evidence>
<dbReference type="Pfam" id="PF00149">
    <property type="entry name" value="Metallophos"/>
    <property type="match status" value="1"/>
</dbReference>
<keyword evidence="3" id="KW-0812">Transmembrane</keyword>
<dbReference type="OrthoDB" id="9780884at2"/>
<proteinExistence type="predicted"/>
<dbReference type="InterPro" id="IPR029052">
    <property type="entry name" value="Metallo-depent_PP-like"/>
</dbReference>
<feature type="domain" description="Calcineurin-like phosphoesterase" evidence="4">
    <location>
        <begin position="50"/>
        <end position="223"/>
    </location>
</feature>
<evidence type="ECO:0000256" key="3">
    <source>
        <dbReference type="SAM" id="Phobius"/>
    </source>
</evidence>
<protein>
    <submittedName>
        <fullName evidence="5">Phosphoesterase</fullName>
    </submittedName>
</protein>